<dbReference type="SUPFAM" id="SSF46785">
    <property type="entry name" value="Winged helix' DNA-binding domain"/>
    <property type="match status" value="1"/>
</dbReference>
<dbReference type="InterPro" id="IPR036390">
    <property type="entry name" value="WH_DNA-bd_sf"/>
</dbReference>
<keyword evidence="4" id="KW-0762">Sugar transport</keyword>
<comment type="caution">
    <text evidence="4">The sequence shown here is derived from an EMBL/GenBank/DDBJ whole genome shotgun (WGS) entry which is preliminary data.</text>
</comment>
<gene>
    <name evidence="4" type="ORF">QJ043_03280</name>
</gene>
<dbReference type="InterPro" id="IPR036634">
    <property type="entry name" value="PRD_sf"/>
</dbReference>
<dbReference type="Proteomes" id="UP001431693">
    <property type="component" value="Unassembled WGS sequence"/>
</dbReference>
<evidence type="ECO:0000313" key="5">
    <source>
        <dbReference type="Proteomes" id="UP001431693"/>
    </source>
</evidence>
<dbReference type="Pfam" id="PF08279">
    <property type="entry name" value="HTH_11"/>
    <property type="match status" value="1"/>
</dbReference>
<sequence length="628" mass="70104">MLEASQDWCSTATLAQAVGVSERTVRNYVARLMGEGVAIESSRAGYRIRREAPAPLLAVPEPVIETDQTRAEAVLIRLLDSTESVSLYELSDSLALSESTVSNTVLPRWRAMLASFEMRLVSHDFTLAIEGTEQDKRRLMGSLASRSDGAFFTSEPAIALMFPGINVAELRAELARTCEKCGLAASDYAINNLLVHLLVIMERLASGHRLDDIEDPVNASALLASLHRREEVLRGAGAIVRLLQERFGVEVPERDFRQVTLLLALSIDPGGGEQDLAGLMDPSFREAVTQILGLTAERFGLEPFDDDFCLRITLHMFNAYQRAVLKISCPNPIAGNLKRDHMPVYDMAVFFCHRFSQLFHVQFSEDELGFIAFHIGAYLEQSKAEHPPASCVVVTERYHDFSDTLLAGIESNFHNRVMVKQVLSRAEWELEQPEAELVVDTSASLPPAPGRVAVSPILTRHDVHRIRRELDAIEERREGEKARAFLRHMLSPNLYLRESPGSPEECIRRLVELAQGIGVVDEGFLEDVLLRERLSSTAFTDQLAIPHTLDHFAKRSFVAVLHAQKPVPWERHEVSFVLLVGLAREERGNFSDAMEVLVDAFSDMDTTLALLRTRDFDEFASTLCGVCI</sequence>
<dbReference type="Gene3D" id="1.10.1790.10">
    <property type="entry name" value="PRD domain"/>
    <property type="match status" value="1"/>
</dbReference>
<dbReference type="Pfam" id="PF00359">
    <property type="entry name" value="PTS_EIIA_2"/>
    <property type="match status" value="1"/>
</dbReference>
<evidence type="ECO:0000313" key="4">
    <source>
        <dbReference type="EMBL" id="MDJ1129106.1"/>
    </source>
</evidence>
<dbReference type="SUPFAM" id="SSF55804">
    <property type="entry name" value="Phoshotransferase/anion transport protein"/>
    <property type="match status" value="1"/>
</dbReference>
<dbReference type="Pfam" id="PF00874">
    <property type="entry name" value="PRD"/>
    <property type="match status" value="1"/>
</dbReference>
<dbReference type="InterPro" id="IPR016152">
    <property type="entry name" value="PTrfase/Anion_transptr"/>
</dbReference>
<protein>
    <submittedName>
        <fullName evidence="4">PTS sugar transporter subunit IIA</fullName>
    </submittedName>
</protein>
<dbReference type="SUPFAM" id="SSF63520">
    <property type="entry name" value="PTS-regulatory domain, PRD"/>
    <property type="match status" value="1"/>
</dbReference>
<dbReference type="Gene3D" id="3.40.930.10">
    <property type="entry name" value="Mannitol-specific EII, Chain A"/>
    <property type="match status" value="1"/>
</dbReference>
<dbReference type="PANTHER" id="PTHR30185">
    <property type="entry name" value="CRYPTIC BETA-GLUCOSIDE BGL OPERON ANTITERMINATOR"/>
    <property type="match status" value="1"/>
</dbReference>
<dbReference type="RefSeq" id="WP_283722732.1">
    <property type="nucleotide sequence ID" value="NZ_JASJEX010000002.1"/>
</dbReference>
<keyword evidence="1" id="KW-0677">Repeat</keyword>
<keyword evidence="4" id="KW-0813">Transport</keyword>
<dbReference type="InterPro" id="IPR036388">
    <property type="entry name" value="WH-like_DNA-bd_sf"/>
</dbReference>
<dbReference type="InterPro" id="IPR011608">
    <property type="entry name" value="PRD"/>
</dbReference>
<evidence type="ECO:0000259" key="3">
    <source>
        <dbReference type="PROSITE" id="PS51372"/>
    </source>
</evidence>
<evidence type="ECO:0000259" key="2">
    <source>
        <dbReference type="PROSITE" id="PS51094"/>
    </source>
</evidence>
<dbReference type="InterPro" id="IPR013196">
    <property type="entry name" value="HTH_11"/>
</dbReference>
<dbReference type="InterPro" id="IPR050661">
    <property type="entry name" value="BglG_antiterminators"/>
</dbReference>
<dbReference type="PROSITE" id="PS51372">
    <property type="entry name" value="PRD_2"/>
    <property type="match status" value="1"/>
</dbReference>
<organism evidence="4 5">
    <name type="scientific">Kribbibacterium absianum</name>
    <dbReference type="NCBI Taxonomy" id="3044210"/>
    <lineage>
        <taxon>Bacteria</taxon>
        <taxon>Bacillati</taxon>
        <taxon>Actinomycetota</taxon>
        <taxon>Coriobacteriia</taxon>
        <taxon>Coriobacteriales</taxon>
        <taxon>Kribbibacteriaceae</taxon>
        <taxon>Kribbibacterium</taxon>
    </lineage>
</organism>
<feature type="domain" description="PTS EIIA type-2" evidence="2">
    <location>
        <begin position="487"/>
        <end position="626"/>
    </location>
</feature>
<dbReference type="Gene3D" id="1.10.10.10">
    <property type="entry name" value="Winged helix-like DNA-binding domain superfamily/Winged helix DNA-binding domain"/>
    <property type="match status" value="1"/>
</dbReference>
<dbReference type="PANTHER" id="PTHR30185:SF12">
    <property type="entry name" value="TRANSCRIPTIONAL REGULATOR MANR"/>
    <property type="match status" value="1"/>
</dbReference>
<feature type="domain" description="PRD" evidence="3">
    <location>
        <begin position="279"/>
        <end position="385"/>
    </location>
</feature>
<name>A0ABT6ZJ78_9ACTN</name>
<dbReference type="PROSITE" id="PS51094">
    <property type="entry name" value="PTS_EIIA_TYPE_2"/>
    <property type="match status" value="1"/>
</dbReference>
<evidence type="ECO:0000256" key="1">
    <source>
        <dbReference type="ARBA" id="ARBA00022737"/>
    </source>
</evidence>
<accession>A0ABT6ZJ78</accession>
<dbReference type="EMBL" id="JASJEX010000002">
    <property type="protein sequence ID" value="MDJ1129106.1"/>
    <property type="molecule type" value="Genomic_DNA"/>
</dbReference>
<dbReference type="InterPro" id="IPR002178">
    <property type="entry name" value="PTS_EIIA_type-2_dom"/>
</dbReference>
<proteinExistence type="predicted"/>
<reference evidence="4" key="1">
    <citation type="submission" date="2023-05" db="EMBL/GenBank/DDBJ databases">
        <title>[olsenella] sp. nov., isolated from a pig farm feces dump.</title>
        <authorList>
            <person name="Chang Y.-H."/>
        </authorList>
    </citation>
    <scope>NUCLEOTIDE SEQUENCE</scope>
    <source>
        <strain evidence="4">YH-ols2217</strain>
    </source>
</reference>
<keyword evidence="5" id="KW-1185">Reference proteome</keyword>